<sequence>MTPVVPMQIAAGPLPFTPKVEPSAFLDPGAANDA</sequence>
<dbReference type="EMBL" id="JACIEN010000013">
    <property type="protein sequence ID" value="MBB4020130.1"/>
    <property type="molecule type" value="Genomic_DNA"/>
</dbReference>
<name>A0A840C4X4_9HYPH</name>
<comment type="caution">
    <text evidence="2">The sequence shown here is derived from an EMBL/GenBank/DDBJ whole genome shotgun (WGS) entry which is preliminary data.</text>
</comment>
<feature type="region of interest" description="Disordered" evidence="1">
    <location>
        <begin position="12"/>
        <end position="34"/>
    </location>
</feature>
<organism evidence="2 3">
    <name type="scientific">Chelatococcus caeni</name>
    <dbReference type="NCBI Taxonomy" id="1348468"/>
    <lineage>
        <taxon>Bacteria</taxon>
        <taxon>Pseudomonadati</taxon>
        <taxon>Pseudomonadota</taxon>
        <taxon>Alphaproteobacteria</taxon>
        <taxon>Hyphomicrobiales</taxon>
        <taxon>Chelatococcaceae</taxon>
        <taxon>Chelatococcus</taxon>
    </lineage>
</organism>
<protein>
    <submittedName>
        <fullName evidence="2">Uncharacterized protein</fullName>
    </submittedName>
</protein>
<accession>A0A840C4X4</accession>
<evidence type="ECO:0000313" key="2">
    <source>
        <dbReference type="EMBL" id="MBB4020130.1"/>
    </source>
</evidence>
<gene>
    <name evidence="2" type="ORF">GGR16_005195</name>
</gene>
<evidence type="ECO:0000313" key="3">
    <source>
        <dbReference type="Proteomes" id="UP000577362"/>
    </source>
</evidence>
<dbReference type="AlphaFoldDB" id="A0A840C4X4"/>
<evidence type="ECO:0000256" key="1">
    <source>
        <dbReference type="SAM" id="MobiDB-lite"/>
    </source>
</evidence>
<proteinExistence type="predicted"/>
<dbReference type="Proteomes" id="UP000577362">
    <property type="component" value="Unassembled WGS sequence"/>
</dbReference>
<keyword evidence="3" id="KW-1185">Reference proteome</keyword>
<reference evidence="2 3" key="1">
    <citation type="submission" date="2020-08" db="EMBL/GenBank/DDBJ databases">
        <title>Genomic Encyclopedia of Type Strains, Phase IV (KMG-IV): sequencing the most valuable type-strain genomes for metagenomic binning, comparative biology and taxonomic classification.</title>
        <authorList>
            <person name="Goeker M."/>
        </authorList>
    </citation>
    <scope>NUCLEOTIDE SEQUENCE [LARGE SCALE GENOMIC DNA]</scope>
    <source>
        <strain evidence="2 3">DSM 103737</strain>
    </source>
</reference>